<keyword evidence="7 15" id="KW-0269">Exonuclease</keyword>
<feature type="binding site" evidence="16">
    <location>
        <begin position="21"/>
        <end position="28"/>
    </location>
    <ligand>
        <name>ATP</name>
        <dbReference type="ChEBI" id="CHEBI:30616"/>
    </ligand>
</feature>
<dbReference type="Pfam" id="PF13361">
    <property type="entry name" value="UvrD_C"/>
    <property type="match status" value="1"/>
</dbReference>
<dbReference type="InterPro" id="IPR011604">
    <property type="entry name" value="PDDEXK-like_dom_sf"/>
</dbReference>
<feature type="region of interest" description="DNA-binding and helicase activity, interacts with RecC" evidence="15">
    <location>
        <begin position="1"/>
        <end position="911"/>
    </location>
</feature>
<keyword evidence="10 15" id="KW-0238">DNA-binding</keyword>
<keyword evidence="9 15" id="KW-0460">Magnesium</keyword>
<keyword evidence="8 15" id="KW-0067">ATP-binding</keyword>
<evidence type="ECO:0000313" key="20">
    <source>
        <dbReference type="Proteomes" id="UP000574067"/>
    </source>
</evidence>
<name>A0A848F8W2_9BURK</name>
<dbReference type="Proteomes" id="UP000574067">
    <property type="component" value="Unassembled WGS sequence"/>
</dbReference>
<dbReference type="SUPFAM" id="SSF52980">
    <property type="entry name" value="Restriction endonuclease-like"/>
    <property type="match status" value="1"/>
</dbReference>
<evidence type="ECO:0000256" key="2">
    <source>
        <dbReference type="ARBA" id="ARBA00022723"/>
    </source>
</evidence>
<keyword evidence="5 15" id="KW-0378">Hydrolase</keyword>
<evidence type="ECO:0000256" key="15">
    <source>
        <dbReference type="HAMAP-Rule" id="MF_01485"/>
    </source>
</evidence>
<organism evidence="19 20">
    <name type="scientific">Azohydromonas caseinilytica</name>
    <dbReference type="NCBI Taxonomy" id="2728836"/>
    <lineage>
        <taxon>Bacteria</taxon>
        <taxon>Pseudomonadati</taxon>
        <taxon>Pseudomonadota</taxon>
        <taxon>Betaproteobacteria</taxon>
        <taxon>Burkholderiales</taxon>
        <taxon>Sphaerotilaceae</taxon>
        <taxon>Azohydromonas</taxon>
    </lineage>
</organism>
<dbReference type="PROSITE" id="PS51217">
    <property type="entry name" value="UVRD_HELICASE_CTER"/>
    <property type="match status" value="1"/>
</dbReference>
<keyword evidence="4 15" id="KW-0227">DNA damage</keyword>
<evidence type="ECO:0000256" key="13">
    <source>
        <dbReference type="ARBA" id="ARBA00034617"/>
    </source>
</evidence>
<feature type="binding site" evidence="15">
    <location>
        <position position="989"/>
    </location>
    <ligand>
        <name>Mg(2+)</name>
        <dbReference type="ChEBI" id="CHEBI:18420"/>
    </ligand>
</feature>
<keyword evidence="11 15" id="KW-0234">DNA repair</keyword>
<comment type="catalytic activity">
    <reaction evidence="13 15">
        <text>Couples ATP hydrolysis with the unwinding of duplex DNA by translocating in the 3'-5' direction.</text>
        <dbReference type="EC" id="5.6.2.4"/>
    </reaction>
</comment>
<dbReference type="EMBL" id="JABBFW010000004">
    <property type="protein sequence ID" value="NML14939.1"/>
    <property type="molecule type" value="Genomic_DNA"/>
</dbReference>
<evidence type="ECO:0000256" key="4">
    <source>
        <dbReference type="ARBA" id="ARBA00022763"/>
    </source>
</evidence>
<dbReference type="GO" id="GO:0003677">
    <property type="term" value="F:DNA binding"/>
    <property type="evidence" value="ECO:0007669"/>
    <property type="project" value="UniProtKB-UniRule"/>
</dbReference>
<evidence type="ECO:0000256" key="1">
    <source>
        <dbReference type="ARBA" id="ARBA00022722"/>
    </source>
</evidence>
<dbReference type="RefSeq" id="WP_169159847.1">
    <property type="nucleotide sequence ID" value="NZ_JABBFW010000004.1"/>
</dbReference>
<protein>
    <recommendedName>
        <fullName evidence="15">RecBCD enzyme subunit RecB</fullName>
        <ecNumber evidence="15">3.1.11.5</ecNumber>
        <ecNumber evidence="15">5.6.2.4</ecNumber>
    </recommendedName>
    <alternativeName>
        <fullName evidence="15">DNA 3'-5' helicase subunit RecB</fullName>
    </alternativeName>
    <alternativeName>
        <fullName evidence="15">Exonuclease V subunit RecB</fullName>
        <shortName evidence="15">ExoV subunit RecB</shortName>
    </alternativeName>
    <alternativeName>
        <fullName evidence="15">Helicase/nuclease RecBCD subunit RecB</fullName>
    </alternativeName>
</protein>
<dbReference type="PANTHER" id="PTHR11070:SF23">
    <property type="entry name" value="RECBCD ENZYME SUBUNIT RECB"/>
    <property type="match status" value="1"/>
</dbReference>
<sequence length="1217" mass="132215">MSRPELDLFACPLDGISLIEASAGTGKTWNICGLVMRLLLERGLELPQILVVTFTNAATAELRERIRVRVVETLNVLQGGTPNPGDPFVPGLLQSLRQRHGLDDATLVQRLTLALQCFDEAAIFTIHGFCQRALADVPFAAGLPLALTPLPDDTELLQQAVNDFWRRHVAGDALDPALAAHLATGKDTPESWARLLARRLGKPLSPCLWPAALDAQDNASESELAAAYAAARECWLSEHEAVAQALRDAAPTLHAHSYGAEGIATALAGWRRWLQAGDALAPIDVDGDKLALMGAATLARRTRKGFEPPLHRFFALAEDLLAARSGAEQQLTLARLRLLRRLFEEGGAALRQRKRELRVVAFDDMLFNLHERLQQAPGLAAALRARFPAALIDEFQDTDPLQWAIFERVWGDGASPLLLVGDPKQAIYSFRNADLHTYLRARESASAVYTLRENQRSSPALIEALNALFQAHPRSFLMPGLDYVPAAVGARPRPVFRDLTAPDGADAGALQLWLLPRGEDGKPLLREDALRASVQATAGEIARLLREGRAGRVTLDGRPLEGADIAVLVRSHAQGARVRHALAALGVGSVALSQASVFHTAEAEELERVLAAVLEPAQPGRLRAALATEAMGLDAVALAALAADEWALSERMTHFAELKSCWLEHGVAALLRRWLQEDAVAERLLARPDGARRLTNLLHLGEALHEAAGAHPAPEALLRWLALQRLGRGGDETAQLRLESDQHLVRVVTIHKAKGLEYGLVFCPFLWDAQVPPPAPGGMVEVHDDQGRPVLDLRGGLDPDGDEAALRERQRAEGAAETLRLTYVALTRAVHRCHVVVGPYAARSGKGVTQHTGNRGWLNWLAAGDGFSDAAQWFGHPLGPDEIEAAWRRLAARCGAIRLSPLPMAPGEPLPAAETPRIESLAPPRHIAAGWRLGSYSALNLDTVAHERAGRDHDARVRGRTAGRADEAGLPRDDILRFPAGPAAGDAVHAAFEQADFTDPASWETAAWAALRAHPQPGSTGHEGRERAQAAMLQRLLQDVLSTEIAPGLRLRHLQPGRRLTEMEFNLPAPALSAAALDEALRALGLRVPPLGEEALGGYLRGFIDLVFEHEGRFWLLDWKSNLLGTNPADYAPEALAQAVAEQGYGLQLLLYTLALDRYLHLRVPDYRYETHFGGALLLFVRGVRPPWRNADGSATGVFRMRAAEADLRRLQALLGA</sequence>
<dbReference type="CDD" id="cd22352">
    <property type="entry name" value="RecB_C-like"/>
    <property type="match status" value="1"/>
</dbReference>
<feature type="binding site" evidence="15">
    <location>
        <position position="1105"/>
    </location>
    <ligand>
        <name>Mg(2+)</name>
        <dbReference type="ChEBI" id="CHEBI:18420"/>
    </ligand>
</feature>
<dbReference type="SUPFAM" id="SSF52540">
    <property type="entry name" value="P-loop containing nucleoside triphosphate hydrolases"/>
    <property type="match status" value="1"/>
</dbReference>
<keyword evidence="12 15" id="KW-0413">Isomerase</keyword>
<evidence type="ECO:0000313" key="19">
    <source>
        <dbReference type="EMBL" id="NML14939.1"/>
    </source>
</evidence>
<feature type="binding site" evidence="15">
    <location>
        <position position="1118"/>
    </location>
    <ligand>
        <name>Mg(2+)</name>
        <dbReference type="ChEBI" id="CHEBI:18420"/>
    </ligand>
</feature>
<dbReference type="Pfam" id="PF00580">
    <property type="entry name" value="UvrD-helicase"/>
    <property type="match status" value="1"/>
</dbReference>
<dbReference type="InterPro" id="IPR014017">
    <property type="entry name" value="DNA_helicase_UvrD-like_C"/>
</dbReference>
<comment type="cofactor">
    <cofactor evidence="15">
        <name>Mg(2+)</name>
        <dbReference type="ChEBI" id="CHEBI:18420"/>
    </cofactor>
    <text evidence="15">Binds 1 Mg(2+) ion per subunit.</text>
</comment>
<proteinExistence type="inferred from homology"/>
<evidence type="ECO:0000256" key="12">
    <source>
        <dbReference type="ARBA" id="ARBA00023235"/>
    </source>
</evidence>
<dbReference type="PROSITE" id="PS51198">
    <property type="entry name" value="UVRD_HELICASE_ATP_BIND"/>
    <property type="match status" value="1"/>
</dbReference>
<dbReference type="GO" id="GO:0000724">
    <property type="term" value="P:double-strand break repair via homologous recombination"/>
    <property type="evidence" value="ECO:0007669"/>
    <property type="project" value="UniProtKB-UniRule"/>
</dbReference>
<comment type="domain">
    <text evidence="15">The N-terminal DNA-binding domain is a ssDNA-dependent ATPase and has ATP-dependent 3'-5' helicase function. This domain interacts with RecC.</text>
</comment>
<dbReference type="InterPro" id="IPR014016">
    <property type="entry name" value="UvrD-like_ATP-bd"/>
</dbReference>
<evidence type="ECO:0000256" key="10">
    <source>
        <dbReference type="ARBA" id="ARBA00023125"/>
    </source>
</evidence>
<gene>
    <name evidence="15 19" type="primary">recB</name>
    <name evidence="19" type="ORF">HHL10_08115</name>
</gene>
<evidence type="ECO:0000256" key="16">
    <source>
        <dbReference type="PROSITE-ProRule" id="PRU00560"/>
    </source>
</evidence>
<dbReference type="GO" id="GO:0009338">
    <property type="term" value="C:exodeoxyribonuclease V complex"/>
    <property type="evidence" value="ECO:0007669"/>
    <property type="project" value="TreeGrafter"/>
</dbReference>
<feature type="domain" description="UvrD-like helicase C-terminal" evidence="18">
    <location>
        <begin position="490"/>
        <end position="755"/>
    </location>
</feature>
<comment type="catalytic activity">
    <reaction evidence="14 15">
        <text>ATP + H2O = ADP + phosphate + H(+)</text>
        <dbReference type="Rhea" id="RHEA:13065"/>
        <dbReference type="ChEBI" id="CHEBI:15377"/>
        <dbReference type="ChEBI" id="CHEBI:15378"/>
        <dbReference type="ChEBI" id="CHEBI:30616"/>
        <dbReference type="ChEBI" id="CHEBI:43474"/>
        <dbReference type="ChEBI" id="CHEBI:456216"/>
        <dbReference type="EC" id="5.6.2.4"/>
    </reaction>
</comment>
<dbReference type="Gene3D" id="1.10.486.10">
    <property type="entry name" value="PCRA, domain 4"/>
    <property type="match status" value="1"/>
</dbReference>
<dbReference type="GO" id="GO:0000287">
    <property type="term" value="F:magnesium ion binding"/>
    <property type="evidence" value="ECO:0007669"/>
    <property type="project" value="UniProtKB-UniRule"/>
</dbReference>
<comment type="function">
    <text evidence="15">A helicase/nuclease that prepares dsDNA breaks (DSB) for recombinational DNA repair. Binds to DSBs and unwinds DNA via a highly rapid and processive ATP-dependent bidirectional helicase activity. Unwinds dsDNA until it encounters a Chi (crossover hotspot instigator) sequence from the 3' direction. Cuts ssDNA a few nucleotides 3' to the Chi site. The properties and activities of the enzyme are changed at Chi. The Chi-altered holoenzyme produces a long 3'-ssDNA overhang and facilitates RecA-binding to the ssDNA for homologous DNA recombination and repair. Holoenzyme degrades any linearized DNA that is unable to undergo homologous recombination. In the holoenzyme this subunit contributes ATPase, 3'-5' helicase, exonuclease activity and loads RecA onto ssDNA.</text>
</comment>
<comment type="subunit">
    <text evidence="15">Heterotrimer of RecB, RecC and RecD. All subunits contribute to DNA-binding. Interacts with RecA.</text>
</comment>
<dbReference type="Gene3D" id="3.40.50.300">
    <property type="entry name" value="P-loop containing nucleotide triphosphate hydrolases"/>
    <property type="match status" value="2"/>
</dbReference>
<dbReference type="Gene3D" id="3.90.320.10">
    <property type="match status" value="1"/>
</dbReference>
<reference evidence="19 20" key="1">
    <citation type="submission" date="2020-04" db="EMBL/GenBank/DDBJ databases">
        <title>Azohydromonas sp. isolated from soil.</title>
        <authorList>
            <person name="Dahal R.H."/>
        </authorList>
    </citation>
    <scope>NUCLEOTIDE SEQUENCE [LARGE SCALE GENOMIC DNA]</scope>
    <source>
        <strain evidence="19 20">G-1-1-14</strain>
    </source>
</reference>
<dbReference type="InterPro" id="IPR004586">
    <property type="entry name" value="RecB"/>
</dbReference>
<keyword evidence="6 15" id="KW-0347">Helicase</keyword>
<evidence type="ECO:0000256" key="14">
    <source>
        <dbReference type="ARBA" id="ARBA00048988"/>
    </source>
</evidence>
<comment type="miscellaneous">
    <text evidence="15">In the RecBCD complex, RecB has a slow 3'-5' helicase, an exonuclease activity and loads RecA onto ssDNA, RecD has a fast 5'-3' helicase activity, while RecC stimulates the ATPase and processivity of the RecB helicase and contributes to recognition of the Chi site.</text>
</comment>
<evidence type="ECO:0000256" key="7">
    <source>
        <dbReference type="ARBA" id="ARBA00022839"/>
    </source>
</evidence>
<evidence type="ECO:0000256" key="8">
    <source>
        <dbReference type="ARBA" id="ARBA00022840"/>
    </source>
</evidence>
<dbReference type="InterPro" id="IPR027417">
    <property type="entry name" value="P-loop_NTPase"/>
</dbReference>
<evidence type="ECO:0000256" key="9">
    <source>
        <dbReference type="ARBA" id="ARBA00022842"/>
    </source>
</evidence>
<dbReference type="GO" id="GO:0005524">
    <property type="term" value="F:ATP binding"/>
    <property type="evidence" value="ECO:0007669"/>
    <property type="project" value="UniProtKB-UniRule"/>
</dbReference>
<evidence type="ECO:0000256" key="11">
    <source>
        <dbReference type="ARBA" id="ARBA00023204"/>
    </source>
</evidence>
<comment type="similarity">
    <text evidence="15">Belongs to the helicase family. UvrD subfamily.</text>
</comment>
<dbReference type="PANTHER" id="PTHR11070">
    <property type="entry name" value="UVRD / RECB / PCRA DNA HELICASE FAMILY MEMBER"/>
    <property type="match status" value="1"/>
</dbReference>
<keyword evidence="3 15" id="KW-0547">Nucleotide-binding</keyword>
<comment type="catalytic activity">
    <reaction evidence="15">
        <text>Exonucleolytic cleavage (in the presence of ATP) in either 5'- to 3'- or 3'- to 5'-direction to yield 5'-phosphooligonucleotides.</text>
        <dbReference type="EC" id="3.1.11.5"/>
    </reaction>
</comment>
<dbReference type="HAMAP" id="MF_01485">
    <property type="entry name" value="RecB"/>
    <property type="match status" value="1"/>
</dbReference>
<keyword evidence="1 15" id="KW-0540">Nuclease</keyword>
<dbReference type="GO" id="GO:0043138">
    <property type="term" value="F:3'-5' DNA helicase activity"/>
    <property type="evidence" value="ECO:0007669"/>
    <property type="project" value="UniProtKB-UniRule"/>
</dbReference>
<dbReference type="GO" id="GO:0005829">
    <property type="term" value="C:cytosol"/>
    <property type="evidence" value="ECO:0007669"/>
    <property type="project" value="TreeGrafter"/>
</dbReference>
<dbReference type="NCBIfam" id="TIGR00609">
    <property type="entry name" value="recB"/>
    <property type="match status" value="1"/>
</dbReference>
<dbReference type="InterPro" id="IPR011335">
    <property type="entry name" value="Restrct_endonuc-II-like"/>
</dbReference>
<comment type="caution">
    <text evidence="19">The sequence shown here is derived from an EMBL/GenBank/DDBJ whole genome shotgun (WGS) entry which is preliminary data.</text>
</comment>
<keyword evidence="2 15" id="KW-0479">Metal-binding</keyword>
<comment type="domain">
    <text evidence="15">The C-terminal domain has nuclease activity and interacts with RecD. It interacts with RecA, facilitating its loading onto ssDNA.</text>
</comment>
<feature type="active site" description="For nuclease activity" evidence="15">
    <location>
        <position position="1118"/>
    </location>
</feature>
<accession>A0A848F8W2</accession>
<feature type="domain" description="UvrD-like helicase ATP-binding" evidence="17">
    <location>
        <begin position="1"/>
        <end position="458"/>
    </location>
</feature>
<evidence type="ECO:0000259" key="18">
    <source>
        <dbReference type="PROSITE" id="PS51217"/>
    </source>
</evidence>
<evidence type="ECO:0000259" key="17">
    <source>
        <dbReference type="PROSITE" id="PS51198"/>
    </source>
</evidence>
<feature type="region of interest" description="Nuclease activity, interacts with RecD and RecA" evidence="15">
    <location>
        <begin position="930"/>
        <end position="1217"/>
    </location>
</feature>
<evidence type="ECO:0000256" key="6">
    <source>
        <dbReference type="ARBA" id="ARBA00022806"/>
    </source>
</evidence>
<dbReference type="EC" id="5.6.2.4" evidence="15"/>
<dbReference type="EC" id="3.1.11.5" evidence="15"/>
<dbReference type="Pfam" id="PF12705">
    <property type="entry name" value="PDDEXK_1"/>
    <property type="match status" value="1"/>
</dbReference>
<keyword evidence="20" id="KW-1185">Reference proteome</keyword>
<dbReference type="InterPro" id="IPR038726">
    <property type="entry name" value="PDDEXK_AddAB-type"/>
</dbReference>
<dbReference type="Gene3D" id="1.10.3170.10">
    <property type="entry name" value="Recbcd, chain B, domain 2"/>
    <property type="match status" value="1"/>
</dbReference>
<dbReference type="AlphaFoldDB" id="A0A848F8W2"/>
<evidence type="ECO:0000256" key="3">
    <source>
        <dbReference type="ARBA" id="ARBA00022741"/>
    </source>
</evidence>
<evidence type="ECO:0000256" key="5">
    <source>
        <dbReference type="ARBA" id="ARBA00022801"/>
    </source>
</evidence>
<dbReference type="InterPro" id="IPR000212">
    <property type="entry name" value="DNA_helicase_UvrD/REP"/>
</dbReference>
<dbReference type="GO" id="GO:0008854">
    <property type="term" value="F:exodeoxyribonuclease V activity"/>
    <property type="evidence" value="ECO:0007669"/>
    <property type="project" value="UniProtKB-EC"/>
</dbReference>